<evidence type="ECO:0000313" key="2">
    <source>
        <dbReference type="EMBL" id="KAF2164040.1"/>
    </source>
</evidence>
<dbReference type="OrthoDB" id="3942472at2759"/>
<dbReference type="RefSeq" id="XP_033664929.1">
    <property type="nucleotide sequence ID" value="XM_033807840.1"/>
</dbReference>
<name>A0A6A6CCT5_ZASCE</name>
<dbReference type="EMBL" id="ML993606">
    <property type="protein sequence ID" value="KAF2164040.1"/>
    <property type="molecule type" value="Genomic_DNA"/>
</dbReference>
<dbReference type="Proteomes" id="UP000799537">
    <property type="component" value="Unassembled WGS sequence"/>
</dbReference>
<dbReference type="AlphaFoldDB" id="A0A6A6CCT5"/>
<proteinExistence type="predicted"/>
<organism evidence="2 3">
    <name type="scientific">Zasmidium cellare ATCC 36951</name>
    <dbReference type="NCBI Taxonomy" id="1080233"/>
    <lineage>
        <taxon>Eukaryota</taxon>
        <taxon>Fungi</taxon>
        <taxon>Dikarya</taxon>
        <taxon>Ascomycota</taxon>
        <taxon>Pezizomycotina</taxon>
        <taxon>Dothideomycetes</taxon>
        <taxon>Dothideomycetidae</taxon>
        <taxon>Mycosphaerellales</taxon>
        <taxon>Mycosphaerellaceae</taxon>
        <taxon>Zasmidium</taxon>
    </lineage>
</organism>
<reference evidence="2" key="1">
    <citation type="journal article" date="2020" name="Stud. Mycol.">
        <title>101 Dothideomycetes genomes: a test case for predicting lifestyles and emergence of pathogens.</title>
        <authorList>
            <person name="Haridas S."/>
            <person name="Albert R."/>
            <person name="Binder M."/>
            <person name="Bloem J."/>
            <person name="Labutti K."/>
            <person name="Salamov A."/>
            <person name="Andreopoulos B."/>
            <person name="Baker S."/>
            <person name="Barry K."/>
            <person name="Bills G."/>
            <person name="Bluhm B."/>
            <person name="Cannon C."/>
            <person name="Castanera R."/>
            <person name="Culley D."/>
            <person name="Daum C."/>
            <person name="Ezra D."/>
            <person name="Gonzalez J."/>
            <person name="Henrissat B."/>
            <person name="Kuo A."/>
            <person name="Liang C."/>
            <person name="Lipzen A."/>
            <person name="Lutzoni F."/>
            <person name="Magnuson J."/>
            <person name="Mondo S."/>
            <person name="Nolan M."/>
            <person name="Ohm R."/>
            <person name="Pangilinan J."/>
            <person name="Park H.-J."/>
            <person name="Ramirez L."/>
            <person name="Alfaro M."/>
            <person name="Sun H."/>
            <person name="Tritt A."/>
            <person name="Yoshinaga Y."/>
            <person name="Zwiers L.-H."/>
            <person name="Turgeon B."/>
            <person name="Goodwin S."/>
            <person name="Spatafora J."/>
            <person name="Crous P."/>
            <person name="Grigoriev I."/>
        </authorList>
    </citation>
    <scope>NUCLEOTIDE SEQUENCE</scope>
    <source>
        <strain evidence="2">ATCC 36951</strain>
    </source>
</reference>
<gene>
    <name evidence="2" type="ORF">M409DRAFT_25810</name>
</gene>
<accession>A0A6A6CCT5</accession>
<evidence type="ECO:0000256" key="1">
    <source>
        <dbReference type="SAM" id="MobiDB-lite"/>
    </source>
</evidence>
<keyword evidence="3" id="KW-1185">Reference proteome</keyword>
<dbReference type="GeneID" id="54561112"/>
<protein>
    <submittedName>
        <fullName evidence="2">Uncharacterized protein</fullName>
    </submittedName>
</protein>
<sequence>MLSTGEAPPQENVPTSACDFENHNPLNPDAAASASPVEPFRFMDLPPEIREKVYQIASPVPINNTTIKVGAYQTTMPKRYALAQASRVLRQEALAVYFSKTTFIFRISSRKCSASHGWVDAQNEVAVSCMRKIELLHHSNVDHGDDWHRAKIQVDILRGTVVLDEGSFASCDKCIKEEVVPKIVKQIQEVVGGIEAADGRKRLTKNVLDNIVRLAHGVCIP</sequence>
<feature type="region of interest" description="Disordered" evidence="1">
    <location>
        <begin position="1"/>
        <end position="33"/>
    </location>
</feature>
<evidence type="ECO:0000313" key="3">
    <source>
        <dbReference type="Proteomes" id="UP000799537"/>
    </source>
</evidence>